<keyword evidence="2 3" id="KW-0175">Coiled coil</keyword>
<protein>
    <recommendedName>
        <fullName evidence="5">Nuclear speckle splicing regulatory protein 1 N-terminal domain-containing protein</fullName>
    </recommendedName>
</protein>
<feature type="region of interest" description="Disordered" evidence="4">
    <location>
        <begin position="111"/>
        <end position="134"/>
    </location>
</feature>
<feature type="region of interest" description="Disordered" evidence="4">
    <location>
        <begin position="233"/>
        <end position="333"/>
    </location>
</feature>
<comment type="similarity">
    <text evidence="1">Belongs to the NSRP1 family.</text>
</comment>
<dbReference type="EMBL" id="LR899875">
    <property type="protein sequence ID" value="CAD7243052.1"/>
    <property type="molecule type" value="Genomic_DNA"/>
</dbReference>
<gene>
    <name evidence="6" type="ORF">DSTB1V02_LOCUS2989</name>
</gene>
<evidence type="ECO:0000313" key="6">
    <source>
        <dbReference type="EMBL" id="CAD7243052.1"/>
    </source>
</evidence>
<name>A0A7R8X2Y6_9CRUS</name>
<dbReference type="PANTHER" id="PTHR31938">
    <property type="entry name" value="NUCLEAR SPECKLE SPLICING REGULATORY PROTEIN 1"/>
    <property type="match status" value="1"/>
</dbReference>
<keyword evidence="7" id="KW-1185">Reference proteome</keyword>
<accession>A0A7R8X2Y6</accession>
<feature type="region of interest" description="Disordered" evidence="4">
    <location>
        <begin position="347"/>
        <end position="369"/>
    </location>
</feature>
<dbReference type="Proteomes" id="UP000677054">
    <property type="component" value="Unassembled WGS sequence"/>
</dbReference>
<dbReference type="AlphaFoldDB" id="A0A7R8X2Y6"/>
<evidence type="ECO:0000259" key="5">
    <source>
        <dbReference type="Pfam" id="PF09745"/>
    </source>
</evidence>
<proteinExistence type="inferred from homology"/>
<evidence type="ECO:0000256" key="3">
    <source>
        <dbReference type="SAM" id="Coils"/>
    </source>
</evidence>
<feature type="compositionally biased region" description="Acidic residues" evidence="4">
    <location>
        <begin position="274"/>
        <end position="283"/>
    </location>
</feature>
<reference evidence="6" key="1">
    <citation type="submission" date="2020-11" db="EMBL/GenBank/DDBJ databases">
        <authorList>
            <person name="Tran Van P."/>
        </authorList>
    </citation>
    <scope>NUCLEOTIDE SEQUENCE</scope>
</reference>
<evidence type="ECO:0000256" key="4">
    <source>
        <dbReference type="SAM" id="MobiDB-lite"/>
    </source>
</evidence>
<feature type="compositionally biased region" description="Basic and acidic residues" evidence="4">
    <location>
        <begin position="358"/>
        <end position="367"/>
    </location>
</feature>
<dbReference type="InterPro" id="IPR018612">
    <property type="entry name" value="NSRP1_N"/>
</dbReference>
<dbReference type="EMBL" id="CAJPEV010000358">
    <property type="protein sequence ID" value="CAG0884425.1"/>
    <property type="molecule type" value="Genomic_DNA"/>
</dbReference>
<evidence type="ECO:0000256" key="1">
    <source>
        <dbReference type="ARBA" id="ARBA00010126"/>
    </source>
</evidence>
<feature type="compositionally biased region" description="Basic residues" evidence="4">
    <location>
        <begin position="259"/>
        <end position="269"/>
    </location>
</feature>
<feature type="compositionally biased region" description="Basic and acidic residues" evidence="4">
    <location>
        <begin position="312"/>
        <end position="333"/>
    </location>
</feature>
<dbReference type="PANTHER" id="PTHR31938:SF4">
    <property type="entry name" value="NUCLEAR SPECKLE SPLICING REGULATORY PROTEIN 1"/>
    <property type="match status" value="1"/>
</dbReference>
<dbReference type="OrthoDB" id="446635at2759"/>
<sequence length="400" mass="46707">MSGEKVTQKPYGLILPKRTTKVTLDELVQRQRRNAATSVFRDDEEGSEKGASGSDDESAAVELSDWRMKTLLSAPKQKSRIKKQTQLTLAKALEDDPTAFLYDEVYDEIHARKPDKKEDEMKDEKKSDGERAVEKAKPRYIQVLLKTAEHRLREKERRTERKLQKEREAEGDLYADKEAFVTASFRKKMEEMEMAEEQERHQRILEERNDVRKQEDLGSFYRHLYKQQYNEEEGQIKDEMHETAPTGTVKDIDDENKMKSKPTGRRYRKRNAEVDDDDDDEHPEELCPPIRKQREVTRDTGGMRTLQEDEENKVTWKESGALRDGEEDKAGDQKIRTAIKEEAVELHEDLDADSDIDSSEHENEETKVSASIMRPWWQKRTVGTVFEAARARFLQRQARA</sequence>
<dbReference type="Pfam" id="PF09745">
    <property type="entry name" value="NSRP1_N"/>
    <property type="match status" value="1"/>
</dbReference>
<dbReference type="GO" id="GO:0000381">
    <property type="term" value="P:regulation of alternative mRNA splicing, via spliceosome"/>
    <property type="evidence" value="ECO:0007669"/>
    <property type="project" value="InterPro"/>
</dbReference>
<feature type="coiled-coil region" evidence="3">
    <location>
        <begin position="145"/>
        <end position="214"/>
    </location>
</feature>
<feature type="domain" description="Nuclear speckle splicing regulatory protein 1 N-terminal" evidence="5">
    <location>
        <begin position="88"/>
        <end position="214"/>
    </location>
</feature>
<feature type="region of interest" description="Disordered" evidence="4">
    <location>
        <begin position="32"/>
        <end position="60"/>
    </location>
</feature>
<evidence type="ECO:0000313" key="7">
    <source>
        <dbReference type="Proteomes" id="UP000677054"/>
    </source>
</evidence>
<organism evidence="6">
    <name type="scientific">Darwinula stevensoni</name>
    <dbReference type="NCBI Taxonomy" id="69355"/>
    <lineage>
        <taxon>Eukaryota</taxon>
        <taxon>Metazoa</taxon>
        <taxon>Ecdysozoa</taxon>
        <taxon>Arthropoda</taxon>
        <taxon>Crustacea</taxon>
        <taxon>Oligostraca</taxon>
        <taxon>Ostracoda</taxon>
        <taxon>Podocopa</taxon>
        <taxon>Podocopida</taxon>
        <taxon>Darwinulocopina</taxon>
        <taxon>Darwinuloidea</taxon>
        <taxon>Darwinulidae</taxon>
        <taxon>Darwinula</taxon>
    </lineage>
</organism>
<evidence type="ECO:0000256" key="2">
    <source>
        <dbReference type="ARBA" id="ARBA00023054"/>
    </source>
</evidence>
<dbReference type="InterPro" id="IPR042816">
    <property type="entry name" value="Nsrp1"/>
</dbReference>